<feature type="domain" description="Flagellar basal body rod protein N-terminal" evidence="9">
    <location>
        <begin position="7"/>
        <end position="35"/>
    </location>
</feature>
<dbReference type="InterPro" id="IPR012834">
    <property type="entry name" value="FlgG_G_neg"/>
</dbReference>
<comment type="similarity">
    <text evidence="2 8">Belongs to the flagella basal body rod proteins family.</text>
</comment>
<dbReference type="NCBIfam" id="TIGR02488">
    <property type="entry name" value="flgG_G_neg"/>
    <property type="match status" value="1"/>
</dbReference>
<name>A0A1B2H8V7_BUCDN</name>
<evidence type="ECO:0000259" key="10">
    <source>
        <dbReference type="Pfam" id="PF06429"/>
    </source>
</evidence>
<evidence type="ECO:0000259" key="11">
    <source>
        <dbReference type="Pfam" id="PF22692"/>
    </source>
</evidence>
<keyword evidence="4 8" id="KW-0975">Bacterial flagellum</keyword>
<dbReference type="PATRIC" id="fig|118101.4.peg.338"/>
<dbReference type="InterPro" id="IPR037925">
    <property type="entry name" value="FlgE/F/G-like"/>
</dbReference>
<dbReference type="SUPFAM" id="SSF117143">
    <property type="entry name" value="Flagellar hook protein flgE"/>
    <property type="match status" value="1"/>
</dbReference>
<comment type="subcellular location">
    <subcellularLocation>
        <location evidence="1 8">Bacterial flagellum basal body</location>
    </subcellularLocation>
</comment>
<dbReference type="Pfam" id="PF06429">
    <property type="entry name" value="Flg_bbr_C"/>
    <property type="match status" value="1"/>
</dbReference>
<evidence type="ECO:0000256" key="5">
    <source>
        <dbReference type="ARBA" id="ARBA00025933"/>
    </source>
</evidence>
<accession>A0A1B2H8V7</accession>
<evidence type="ECO:0000256" key="6">
    <source>
        <dbReference type="ARBA" id="ARBA00032912"/>
    </source>
</evidence>
<dbReference type="NCBIfam" id="TIGR03506">
    <property type="entry name" value="FlgEFG_subfam"/>
    <property type="match status" value="2"/>
</dbReference>
<dbReference type="RefSeq" id="WP_075433370.1">
    <property type="nucleotide sequence ID" value="NZ_CP013259.1"/>
</dbReference>
<evidence type="ECO:0000256" key="2">
    <source>
        <dbReference type="ARBA" id="ARBA00009677"/>
    </source>
</evidence>
<evidence type="ECO:0000256" key="7">
    <source>
        <dbReference type="NCBIfam" id="TIGR02488"/>
    </source>
</evidence>
<evidence type="ECO:0000313" key="12">
    <source>
        <dbReference type="EMBL" id="ANZ22548.1"/>
    </source>
</evidence>
<dbReference type="PROSITE" id="PS00588">
    <property type="entry name" value="FLAGELLA_BB_ROD"/>
    <property type="match status" value="1"/>
</dbReference>
<keyword evidence="12" id="KW-0966">Cell projection</keyword>
<dbReference type="GO" id="GO:0071978">
    <property type="term" value="P:bacterial-type flagellum-dependent swarming motility"/>
    <property type="evidence" value="ECO:0007669"/>
    <property type="project" value="TreeGrafter"/>
</dbReference>
<reference evidence="12 13" key="1">
    <citation type="submission" date="2015-11" db="EMBL/GenBank/DDBJ databases">
        <title>The complete genome of Buchnera aphidicola from Diuraphis noxia biotype SAM.</title>
        <authorList>
            <person name="Burger N.F.V."/>
            <person name="Oberholster A.-M."/>
        </authorList>
    </citation>
    <scope>NUCLEOTIDE SEQUENCE [LARGE SCALE GENOMIC DNA]</scope>
    <source>
        <strain evidence="12">SAM</strain>
    </source>
</reference>
<dbReference type="Pfam" id="PF00460">
    <property type="entry name" value="Flg_bb_rod"/>
    <property type="match status" value="1"/>
</dbReference>
<evidence type="ECO:0000259" key="9">
    <source>
        <dbReference type="Pfam" id="PF00460"/>
    </source>
</evidence>
<feature type="domain" description="Flagellar hook protein FlgE/F/G-like D1" evidence="11">
    <location>
        <begin position="96"/>
        <end position="159"/>
    </location>
</feature>
<dbReference type="PANTHER" id="PTHR30435">
    <property type="entry name" value="FLAGELLAR PROTEIN"/>
    <property type="match status" value="1"/>
</dbReference>
<dbReference type="Pfam" id="PF22692">
    <property type="entry name" value="LlgE_F_G_D1"/>
    <property type="match status" value="1"/>
</dbReference>
<dbReference type="InterPro" id="IPR001444">
    <property type="entry name" value="Flag_bb_rod_N"/>
</dbReference>
<evidence type="ECO:0000256" key="8">
    <source>
        <dbReference type="RuleBase" id="RU362116"/>
    </source>
</evidence>
<dbReference type="InterPro" id="IPR020013">
    <property type="entry name" value="Flagellar_FlgE/F/G"/>
</dbReference>
<sequence>MISSLWIAKTGLDAQQINMNVISNNLANVSTNGFKRYRAVFEDLMYQTIRQAGTNSSIDTNLPSGLQLGTGVRPVATERIHSQGNLSKTDSLKDVAINGPGFFQVQLSNGNIAYTRDGSFQLNQNGQLVTNSGFPIIPEINIPANALNINIARDGVISVSIQGQIQPVVLGQLNLTNFVNNSGLESLGENLYQETQASGIPVDTVPGLNGTGLLYQGYVETSNVNVAEELVNMIQTQRAYEINSKSINTSDQMLQKLSQL</sequence>
<evidence type="ECO:0000256" key="3">
    <source>
        <dbReference type="ARBA" id="ARBA00017948"/>
    </source>
</evidence>
<dbReference type="GO" id="GO:0009426">
    <property type="term" value="C:bacterial-type flagellum basal body, distal rod"/>
    <property type="evidence" value="ECO:0007669"/>
    <property type="project" value="UniProtKB-UniRule"/>
</dbReference>
<keyword evidence="12" id="KW-0969">Cilium</keyword>
<comment type="subunit">
    <text evidence="5 8">The basal body constitutes a major portion of the flagellar organelle and consists of four rings (L,P,S, and M) mounted on a central rod. The rod consists of about 26 subunits of FlgG in the distal portion, and FlgB, FlgC and FlgF are thought to build up the proximal portion of the rod with about 6 subunits each.</text>
</comment>
<dbReference type="InterPro" id="IPR053967">
    <property type="entry name" value="LlgE_F_G-like_D1"/>
</dbReference>
<evidence type="ECO:0000256" key="4">
    <source>
        <dbReference type="ARBA" id="ARBA00023143"/>
    </source>
</evidence>
<dbReference type="Proteomes" id="UP000093070">
    <property type="component" value="Chromosome"/>
</dbReference>
<proteinExistence type="inferred from homology"/>
<evidence type="ECO:0000256" key="1">
    <source>
        <dbReference type="ARBA" id="ARBA00004117"/>
    </source>
</evidence>
<dbReference type="AlphaFoldDB" id="A0A1B2H8V7"/>
<evidence type="ECO:0000313" key="13">
    <source>
        <dbReference type="Proteomes" id="UP000093070"/>
    </source>
</evidence>
<dbReference type="InterPro" id="IPR019776">
    <property type="entry name" value="Flagellar_basal_body_rod_CS"/>
</dbReference>
<feature type="domain" description="Flagellar basal-body/hook protein C-terminal" evidence="10">
    <location>
        <begin position="216"/>
        <end position="260"/>
    </location>
</feature>
<protein>
    <recommendedName>
        <fullName evidence="3 7">Flagellar basal-body rod protein FlgG</fullName>
    </recommendedName>
    <alternativeName>
        <fullName evidence="6 8">Distal rod protein</fullName>
    </alternativeName>
</protein>
<dbReference type="InterPro" id="IPR010930">
    <property type="entry name" value="Flg_bb/hook_C_dom"/>
</dbReference>
<dbReference type="EMBL" id="CP013259">
    <property type="protein sequence ID" value="ANZ22548.1"/>
    <property type="molecule type" value="Genomic_DNA"/>
</dbReference>
<dbReference type="PANTHER" id="PTHR30435:SF19">
    <property type="entry name" value="FLAGELLAR BASAL-BODY ROD PROTEIN FLGG"/>
    <property type="match status" value="1"/>
</dbReference>
<gene>
    <name evidence="12" type="primary">flgG</name>
    <name evidence="12" type="ORF">ATN01_01695</name>
</gene>
<dbReference type="STRING" id="118101.ATN01_01695"/>
<organism evidence="12 13">
    <name type="scientific">Buchnera aphidicola subsp. Diuraphis noxia</name>
    <dbReference type="NCBI Taxonomy" id="118101"/>
    <lineage>
        <taxon>Bacteria</taxon>
        <taxon>Pseudomonadati</taxon>
        <taxon>Pseudomonadota</taxon>
        <taxon>Gammaproteobacteria</taxon>
        <taxon>Enterobacterales</taxon>
        <taxon>Erwiniaceae</taxon>
        <taxon>Buchnera</taxon>
    </lineage>
</organism>
<keyword evidence="12" id="KW-0282">Flagellum</keyword>
<dbReference type="OrthoDB" id="9804559at2"/>